<dbReference type="KEGG" id="izh:FEM41_19715"/>
<evidence type="ECO:0000313" key="6">
    <source>
        <dbReference type="EMBL" id="QCT21717.1"/>
    </source>
</evidence>
<organism evidence="6 7">
    <name type="scientific">Jejubacter calystegiae</name>
    <dbReference type="NCBI Taxonomy" id="2579935"/>
    <lineage>
        <taxon>Bacteria</taxon>
        <taxon>Pseudomonadati</taxon>
        <taxon>Pseudomonadota</taxon>
        <taxon>Gammaproteobacteria</taxon>
        <taxon>Enterobacterales</taxon>
        <taxon>Enterobacteriaceae</taxon>
        <taxon>Jejubacter</taxon>
    </lineage>
</organism>
<evidence type="ECO:0000313" key="7">
    <source>
        <dbReference type="Proteomes" id="UP000302163"/>
    </source>
</evidence>
<dbReference type="InterPro" id="IPR020907">
    <property type="entry name" value="MgrB"/>
</dbReference>
<gene>
    <name evidence="6" type="primary">mgrB</name>
    <name evidence="6" type="ORF">FEM41_19715</name>
</gene>
<keyword evidence="4" id="KW-1133">Transmembrane helix</keyword>
<dbReference type="OrthoDB" id="6574460at2"/>
<sequence length="47" mass="5708">MRKYWWIILIVVLIACLLMWTQMLNAMCDQDEPFFNGICVVNKFIPW</sequence>
<keyword evidence="2" id="KW-0997">Cell inner membrane</keyword>
<evidence type="ECO:0000256" key="4">
    <source>
        <dbReference type="ARBA" id="ARBA00022989"/>
    </source>
</evidence>
<dbReference type="Proteomes" id="UP000302163">
    <property type="component" value="Chromosome"/>
</dbReference>
<accession>A0A4V1G830</accession>
<evidence type="ECO:0000256" key="2">
    <source>
        <dbReference type="ARBA" id="ARBA00022519"/>
    </source>
</evidence>
<keyword evidence="3" id="KW-0812">Transmembrane</keyword>
<evidence type="ECO:0000256" key="3">
    <source>
        <dbReference type="ARBA" id="ARBA00022692"/>
    </source>
</evidence>
<dbReference type="EMBL" id="CP040428">
    <property type="protein sequence ID" value="QCT21717.1"/>
    <property type="molecule type" value="Genomic_DNA"/>
</dbReference>
<proteinExistence type="predicted"/>
<evidence type="ECO:0000256" key="5">
    <source>
        <dbReference type="ARBA" id="ARBA00023136"/>
    </source>
</evidence>
<keyword evidence="1" id="KW-1003">Cell membrane</keyword>
<name>A0A4V1G830_9ENTR</name>
<keyword evidence="5" id="KW-0472">Membrane</keyword>
<evidence type="ECO:0000256" key="1">
    <source>
        <dbReference type="ARBA" id="ARBA00022475"/>
    </source>
</evidence>
<dbReference type="RefSeq" id="WP_138097873.1">
    <property type="nucleotide sequence ID" value="NZ_CP040428.1"/>
</dbReference>
<dbReference type="PROSITE" id="PS51257">
    <property type="entry name" value="PROKAR_LIPOPROTEIN"/>
    <property type="match status" value="1"/>
</dbReference>
<dbReference type="AlphaFoldDB" id="A0A4V1G830"/>
<keyword evidence="7" id="KW-1185">Reference proteome</keyword>
<dbReference type="Pfam" id="PF13998">
    <property type="entry name" value="MgrB"/>
    <property type="match status" value="1"/>
</dbReference>
<reference evidence="6 7" key="1">
    <citation type="submission" date="2019-05" db="EMBL/GenBank/DDBJ databases">
        <title>Complete genome sequence of Izhakiella calystegiae KSNA2, an endophyte isolated from beach morning glory (Calystegia soldanella).</title>
        <authorList>
            <person name="Jiang L."/>
            <person name="Jeong J.C."/>
            <person name="Kim C.Y."/>
            <person name="Kim D.H."/>
            <person name="Kim S.W."/>
            <person name="Lee j."/>
        </authorList>
    </citation>
    <scope>NUCLEOTIDE SEQUENCE [LARGE SCALE GENOMIC DNA]</scope>
    <source>
        <strain evidence="6 7">KSNA2</strain>
    </source>
</reference>
<protein>
    <submittedName>
        <fullName evidence="6">PhoP/PhoQ regulator MgrB</fullName>
    </submittedName>
</protein>